<keyword evidence="4 9" id="KW-0808">Transferase</keyword>
<dbReference type="Gene3D" id="3.40.630.30">
    <property type="match status" value="1"/>
</dbReference>
<dbReference type="PROSITE" id="PS51187">
    <property type="entry name" value="AUTOINDUCER_SYNTH_2"/>
    <property type="match status" value="1"/>
</dbReference>
<evidence type="ECO:0000256" key="3">
    <source>
        <dbReference type="ARBA" id="ARBA00022654"/>
    </source>
</evidence>
<keyword evidence="11" id="KW-1185">Reference proteome</keyword>
<dbReference type="EC" id="2.3.1.184" evidence="1 9"/>
<evidence type="ECO:0000256" key="9">
    <source>
        <dbReference type="RuleBase" id="RU361135"/>
    </source>
</evidence>
<evidence type="ECO:0000313" key="11">
    <source>
        <dbReference type="Proteomes" id="UP000238163"/>
    </source>
</evidence>
<evidence type="ECO:0000256" key="2">
    <source>
        <dbReference type="ARBA" id="ARBA00018768"/>
    </source>
</evidence>
<evidence type="ECO:0000256" key="5">
    <source>
        <dbReference type="ARBA" id="ARBA00022691"/>
    </source>
</evidence>
<evidence type="ECO:0000256" key="6">
    <source>
        <dbReference type="ARBA" id="ARBA00022929"/>
    </source>
</evidence>
<reference evidence="10 11" key="2">
    <citation type="submission" date="2018-03" db="EMBL/GenBank/DDBJ databases">
        <title>Genetic Diversity and Phenotypic Plasticity of AHL Mediated Quorum Sensing in Environmental Strains of Vibrio mediterranei.</title>
        <authorList>
            <person name="Lantoine F."/>
            <person name="Vouve F."/>
        </authorList>
    </citation>
    <scope>NUCLEOTIDE SEQUENCE [LARGE SCALE GENOMIC DNA]</scope>
    <source>
        <strain evidence="10 11">17LN0615E</strain>
    </source>
</reference>
<evidence type="ECO:0000313" key="10">
    <source>
        <dbReference type="EMBL" id="PRQ68803.1"/>
    </source>
</evidence>
<comment type="caution">
    <text evidence="10">The sequence shown here is derived from an EMBL/GenBank/DDBJ whole genome shotgun (WGS) entry which is preliminary data.</text>
</comment>
<gene>
    <name evidence="10" type="ORF">COR51_05200</name>
</gene>
<evidence type="ECO:0000256" key="8">
    <source>
        <dbReference type="PROSITE-ProRule" id="PRU00533"/>
    </source>
</evidence>
<dbReference type="InterPro" id="IPR001690">
    <property type="entry name" value="Autoind_synthase"/>
</dbReference>
<dbReference type="PRINTS" id="PR01549">
    <property type="entry name" value="AUTOINDCRSYN"/>
</dbReference>
<accession>A0ABX5DGE0</accession>
<keyword evidence="6 8" id="KW-0071">Autoinducer synthesis</keyword>
<name>A0ABX5DGE0_9VIBR</name>
<keyword evidence="5 9" id="KW-0949">S-adenosyl-L-methionine</keyword>
<keyword evidence="3 8" id="KW-0673">Quorum sensing</keyword>
<dbReference type="PANTHER" id="PTHR39322">
    <property type="entry name" value="ACYL-HOMOSERINE-LACTONE SYNTHASE"/>
    <property type="match status" value="1"/>
</dbReference>
<comment type="similarity">
    <text evidence="8 9">Belongs to the autoinducer synthase family.</text>
</comment>
<dbReference type="PANTHER" id="PTHR39322:SF1">
    <property type="entry name" value="ISOVALERYL-HOMOSERINE LACTONE SYNTHASE"/>
    <property type="match status" value="1"/>
</dbReference>
<evidence type="ECO:0000256" key="1">
    <source>
        <dbReference type="ARBA" id="ARBA00012340"/>
    </source>
</evidence>
<organism evidence="10 11">
    <name type="scientific">Vibrio mediterranei</name>
    <dbReference type="NCBI Taxonomy" id="689"/>
    <lineage>
        <taxon>Bacteria</taxon>
        <taxon>Pseudomonadati</taxon>
        <taxon>Pseudomonadota</taxon>
        <taxon>Gammaproteobacteria</taxon>
        <taxon>Vibrionales</taxon>
        <taxon>Vibrionaceae</taxon>
        <taxon>Vibrio</taxon>
    </lineage>
</organism>
<reference evidence="10 11" key="1">
    <citation type="submission" date="2017-09" db="EMBL/GenBank/DDBJ databases">
        <authorList>
            <person name="Girard L."/>
            <person name="Lami R."/>
            <person name="Suzuki M."/>
            <person name="Baudart J."/>
        </authorList>
    </citation>
    <scope>NUCLEOTIDE SEQUENCE [LARGE SCALE GENOMIC DNA]</scope>
    <source>
        <strain evidence="10 11">17LN0615E</strain>
    </source>
</reference>
<sequence length="210" mass="25068">MKLYRRKPMEPIVYIRKYDELTEKQKYEMHTLRYDVFVRRLRWSLNTENQLDIDEYDRPDAKFIVIEYQDKVVACWRLIHADTPYMLKHTFPELLQGESFDDHNVIELSRFAVDREVSKQASHINFTELLFYLVVQYGFEQGFTTFITPTTTGIERIMRHVGIPNQRIGDGKIRMLEHTKSVALRVPINEALRNWFTNASINQHRLDRAG</sequence>
<proteinExistence type="inferred from homology"/>
<comment type="catalytic activity">
    <reaction evidence="7 9">
        <text>a fatty acyl-[ACP] + S-adenosyl-L-methionine = an N-acyl-L-homoserine lactone + S-methyl-5'-thioadenosine + holo-[ACP] + H(+)</text>
        <dbReference type="Rhea" id="RHEA:10096"/>
        <dbReference type="Rhea" id="RHEA-COMP:9685"/>
        <dbReference type="Rhea" id="RHEA-COMP:14125"/>
        <dbReference type="ChEBI" id="CHEBI:15378"/>
        <dbReference type="ChEBI" id="CHEBI:17509"/>
        <dbReference type="ChEBI" id="CHEBI:55474"/>
        <dbReference type="ChEBI" id="CHEBI:59789"/>
        <dbReference type="ChEBI" id="CHEBI:64479"/>
        <dbReference type="ChEBI" id="CHEBI:138651"/>
        <dbReference type="EC" id="2.3.1.184"/>
    </reaction>
</comment>
<dbReference type="EMBL" id="NWTN01000002">
    <property type="protein sequence ID" value="PRQ68803.1"/>
    <property type="molecule type" value="Genomic_DNA"/>
</dbReference>
<dbReference type="InterPro" id="IPR016181">
    <property type="entry name" value="Acyl_CoA_acyltransferase"/>
</dbReference>
<protein>
    <recommendedName>
        <fullName evidence="2 9">Acyl-homoserine-lactone synthase</fullName>
        <ecNumber evidence="1 9">2.3.1.184</ecNumber>
    </recommendedName>
    <alternativeName>
        <fullName evidence="9">Autoinducer synthesis protein</fullName>
    </alternativeName>
</protein>
<dbReference type="Pfam" id="PF00765">
    <property type="entry name" value="Autoind_synth"/>
    <property type="match status" value="1"/>
</dbReference>
<evidence type="ECO:0000256" key="4">
    <source>
        <dbReference type="ARBA" id="ARBA00022679"/>
    </source>
</evidence>
<evidence type="ECO:0000256" key="7">
    <source>
        <dbReference type="ARBA" id="ARBA00048576"/>
    </source>
</evidence>
<dbReference type="SUPFAM" id="SSF55729">
    <property type="entry name" value="Acyl-CoA N-acyltransferases (Nat)"/>
    <property type="match status" value="1"/>
</dbReference>
<dbReference type="Proteomes" id="UP000238163">
    <property type="component" value="Unassembled WGS sequence"/>
</dbReference>